<name>D6AGP8_STRFL</name>
<sequence>MFTSHAPSAKAVGDEPSAATRHLCSGVYVDERFRDLVINEVCTAPYRRVAPSYGFDIVPVMRHAWRAAALTALLRGTVAGAVSVPVFVGALPTAVIVSCGLALLCLIPLAVELRKLDRQEPGLDRIGRTRRSWRKARKSKRRGLGPVAGPRALLRWLFPRRYSESAHALRRVGWAALSLTLVGLLFALTHPGQATTALHIGAGITFVCLGVGAVRQLLLHRIMRAPTLRPRYLSSREQAADTEQRHPCAVYRRARHSEDDDEDDFAVFTLFGDESPFIGAGELVYQWNPPMSIQLLRPSDDDGAPLHEREHPVPPFQAHELVDYLREAVQLLDTDSQDVRLPARVTDRVYVAETDVAIDRSLLTREFDATRLREIINTPGSKEYHFLEVTTPAEGAEFVATVLLHISVQGRTLSISTAACVLAHTPRSFQRTAEFGHHGVLAVAWAALRELATLPSEIRHSWRLVRYLYSLGKAAIFPRDLTSTPIRNVLIGSRVSIREKSAQEWSKIQLEKTDILGRMKTIERRLLRATGDFLATHDVDASEFNDRATKIINSGIFNFGDNNNFSNNAVGDAAQVGALAHESAGPNPSGGGNK</sequence>
<keyword evidence="1" id="KW-0812">Transmembrane</keyword>
<keyword evidence="1" id="KW-0472">Membrane</keyword>
<keyword evidence="1" id="KW-1133">Transmembrane helix</keyword>
<dbReference type="EMBL" id="DS999644">
    <property type="protein sequence ID" value="EFE79000.2"/>
    <property type="molecule type" value="Genomic_DNA"/>
</dbReference>
<feature type="transmembrane region" description="Helical" evidence="1">
    <location>
        <begin position="194"/>
        <end position="214"/>
    </location>
</feature>
<reference evidence="3" key="2">
    <citation type="submission" date="2008-12" db="EMBL/GenBank/DDBJ databases">
        <title>Annotation of Streptomyces roseosporus strain NRRL 15998.</title>
        <authorList>
            <consortium name="The Broad Institute Genome Sequencing Platform"/>
            <consortium name="Broad Institute Microbial Sequencing Center"/>
            <person name="Fischbach M."/>
            <person name="Ward D."/>
            <person name="Young S."/>
            <person name="Kodira C.D."/>
            <person name="Zeng Q."/>
            <person name="Koehrsen M."/>
            <person name="Godfrey P."/>
            <person name="Alvarado L."/>
            <person name="Berlin A.M."/>
            <person name="Borenstein D."/>
            <person name="Chen Z."/>
            <person name="Engels R."/>
            <person name="Freedman E."/>
            <person name="Gellesch M."/>
            <person name="Goldberg J."/>
            <person name="Griggs A."/>
            <person name="Gujja S."/>
            <person name="Heiman D.I."/>
            <person name="Hepburn T.A."/>
            <person name="Howarth C."/>
            <person name="Jen D."/>
            <person name="Larson L."/>
            <person name="Lewis B."/>
            <person name="Mehta T."/>
            <person name="Park D."/>
            <person name="Pearson M."/>
            <person name="Roberts A."/>
            <person name="Saif S."/>
            <person name="Shea T.D."/>
            <person name="Shenoy N."/>
            <person name="Sisk P."/>
            <person name="Stolte C."/>
            <person name="Sykes S.N."/>
            <person name="Walk T."/>
            <person name="White J."/>
            <person name="Yandava C."/>
            <person name="Straight P."/>
            <person name="Clardy J."/>
            <person name="Hung D."/>
            <person name="Kolter R."/>
            <person name="Mekalanos J."/>
            <person name="Walker S."/>
            <person name="Walsh C.T."/>
            <person name="Wieland B.L.C."/>
            <person name="Ilzarbe M."/>
            <person name="Galagan J."/>
            <person name="Nusbaum C."/>
            <person name="Birren B."/>
        </authorList>
    </citation>
    <scope>NUCLEOTIDE SEQUENCE [LARGE SCALE GENOMIC DNA]</scope>
    <source>
        <strain evidence="3">NRRL 15998</strain>
    </source>
</reference>
<dbReference type="Proteomes" id="UP000003986">
    <property type="component" value="Unassembled WGS sequence"/>
</dbReference>
<evidence type="ECO:0000313" key="3">
    <source>
        <dbReference type="Proteomes" id="UP000003986"/>
    </source>
</evidence>
<organism evidence="2 3">
    <name type="scientific">Streptomyces filamentosus NRRL 15998</name>
    <dbReference type="NCBI Taxonomy" id="457431"/>
    <lineage>
        <taxon>Bacteria</taxon>
        <taxon>Bacillati</taxon>
        <taxon>Actinomycetota</taxon>
        <taxon>Actinomycetes</taxon>
        <taxon>Kitasatosporales</taxon>
        <taxon>Streptomycetaceae</taxon>
        <taxon>Streptomyces</taxon>
    </lineage>
</organism>
<evidence type="ECO:0000313" key="2">
    <source>
        <dbReference type="EMBL" id="EFE79000.2"/>
    </source>
</evidence>
<protein>
    <submittedName>
        <fullName evidence="2">Predicted protein</fullName>
    </submittedName>
</protein>
<feature type="transmembrane region" description="Helical" evidence="1">
    <location>
        <begin position="94"/>
        <end position="111"/>
    </location>
</feature>
<reference evidence="3" key="1">
    <citation type="submission" date="2008-10" db="EMBL/GenBank/DDBJ databases">
        <authorList>
            <person name="Molnar K."/>
        </authorList>
    </citation>
    <scope>NUCLEOTIDE SEQUENCE [LARGE SCALE GENOMIC DNA]</scope>
    <source>
        <strain evidence="3">NRRL 15998</strain>
    </source>
</reference>
<feature type="transmembrane region" description="Helical" evidence="1">
    <location>
        <begin position="168"/>
        <end position="188"/>
    </location>
</feature>
<accession>D6AGP8</accession>
<gene>
    <name evidence="2" type="ORF">SSGG_06367</name>
</gene>
<dbReference type="RefSeq" id="WP_006128985.1">
    <property type="nucleotide sequence ID" value="NZ_DS999644.1"/>
</dbReference>
<dbReference type="AlphaFoldDB" id="D6AGP8"/>
<evidence type="ECO:0000256" key="1">
    <source>
        <dbReference type="SAM" id="Phobius"/>
    </source>
</evidence>
<proteinExistence type="predicted"/>